<dbReference type="AlphaFoldDB" id="A0A1V9ZC21"/>
<organism evidence="1 2">
    <name type="scientific">Thraustotheca clavata</name>
    <dbReference type="NCBI Taxonomy" id="74557"/>
    <lineage>
        <taxon>Eukaryota</taxon>
        <taxon>Sar</taxon>
        <taxon>Stramenopiles</taxon>
        <taxon>Oomycota</taxon>
        <taxon>Saprolegniomycetes</taxon>
        <taxon>Saprolegniales</taxon>
        <taxon>Achlyaceae</taxon>
        <taxon>Thraustotheca</taxon>
    </lineage>
</organism>
<proteinExistence type="predicted"/>
<evidence type="ECO:0000313" key="1">
    <source>
        <dbReference type="EMBL" id="OQR95492.1"/>
    </source>
</evidence>
<accession>A0A1V9ZC21</accession>
<evidence type="ECO:0000313" key="2">
    <source>
        <dbReference type="Proteomes" id="UP000243217"/>
    </source>
</evidence>
<reference evidence="1 2" key="1">
    <citation type="journal article" date="2014" name="Genome Biol. Evol.">
        <title>The secreted proteins of Achlya hypogyna and Thraustotheca clavata identify the ancestral oomycete secretome and reveal gene acquisitions by horizontal gene transfer.</title>
        <authorList>
            <person name="Misner I."/>
            <person name="Blouin N."/>
            <person name="Leonard G."/>
            <person name="Richards T.A."/>
            <person name="Lane C.E."/>
        </authorList>
    </citation>
    <scope>NUCLEOTIDE SEQUENCE [LARGE SCALE GENOMIC DNA]</scope>
    <source>
        <strain evidence="1 2">ATCC 34112</strain>
    </source>
</reference>
<sequence>LEECKNNTASSVYDTFWPMTREFMCLTNYTLEICPVANSCANTSNIYLVVRDTRVLLVHCVKSILHEHPQAPAFVVYTTILREESEDYLLHNAQTDRAFQSHVTPERRKYISSKNFEKKKTELVLGLYLLRDTTTPISNQSQYIWYQGCIT</sequence>
<protein>
    <submittedName>
        <fullName evidence="1">Uncharacterized protein</fullName>
    </submittedName>
</protein>
<keyword evidence="2" id="KW-1185">Reference proteome</keyword>
<dbReference type="EMBL" id="JNBS01002098">
    <property type="protein sequence ID" value="OQR95492.1"/>
    <property type="molecule type" value="Genomic_DNA"/>
</dbReference>
<feature type="non-terminal residue" evidence="1">
    <location>
        <position position="1"/>
    </location>
</feature>
<dbReference type="Proteomes" id="UP000243217">
    <property type="component" value="Unassembled WGS sequence"/>
</dbReference>
<name>A0A1V9ZC21_9STRA</name>
<gene>
    <name evidence="1" type="ORF">THRCLA_07814</name>
</gene>
<comment type="caution">
    <text evidence="1">The sequence shown here is derived from an EMBL/GenBank/DDBJ whole genome shotgun (WGS) entry which is preliminary data.</text>
</comment>